<keyword evidence="1" id="KW-0175">Coiled coil</keyword>
<proteinExistence type="predicted"/>
<dbReference type="EMBL" id="CP001751">
    <property type="protein sequence ID" value="ADE39925.1"/>
    <property type="molecule type" value="Genomic_DNA"/>
</dbReference>
<dbReference type="RefSeq" id="WP_013046552.1">
    <property type="nucleotide sequence ID" value="NC_014010.1"/>
</dbReference>
<dbReference type="HOGENOM" id="CLU_570924_0_0_5"/>
<dbReference type="STRING" id="488538.SAR116_1682"/>
<evidence type="ECO:0000256" key="3">
    <source>
        <dbReference type="SAM" id="SignalP"/>
    </source>
</evidence>
<keyword evidence="3" id="KW-0732">Signal</keyword>
<feature type="signal peptide" evidence="3">
    <location>
        <begin position="1"/>
        <end position="22"/>
    </location>
</feature>
<organism evidence="4 5">
    <name type="scientific">Puniceispirillum marinum (strain IMCC1322)</name>
    <dbReference type="NCBI Taxonomy" id="488538"/>
    <lineage>
        <taxon>Bacteria</taxon>
        <taxon>Pseudomonadati</taxon>
        <taxon>Pseudomonadota</taxon>
        <taxon>Alphaproteobacteria</taxon>
        <taxon>Candidatus Puniceispirillales</taxon>
        <taxon>Candidatus Puniceispirillaceae</taxon>
        <taxon>Candidatus Puniceispirillum</taxon>
    </lineage>
</organism>
<feature type="coiled-coil region" evidence="1">
    <location>
        <begin position="273"/>
        <end position="300"/>
    </location>
</feature>
<accession>D5BUH8</accession>
<feature type="compositionally biased region" description="Low complexity" evidence="2">
    <location>
        <begin position="51"/>
        <end position="62"/>
    </location>
</feature>
<dbReference type="AlphaFoldDB" id="D5BUH8"/>
<evidence type="ECO:0000256" key="1">
    <source>
        <dbReference type="SAM" id="Coils"/>
    </source>
</evidence>
<name>D5BUH8_PUNMI</name>
<dbReference type="SUPFAM" id="SSF81901">
    <property type="entry name" value="HCP-like"/>
    <property type="match status" value="1"/>
</dbReference>
<evidence type="ECO:0000313" key="4">
    <source>
        <dbReference type="EMBL" id="ADE39925.1"/>
    </source>
</evidence>
<sequence>MFKLVKFIIPLVMFVSPIEASAGLFDDLKAIKNKIEGATQNKSTNNDASKSESTVSSPSTSNNASAIANSNKFINFICDSSPKSNIYNKLGKPDMALVTKDFNKNESQIKAMLKLSSEVNLPYLTTLDQYVQAFNSDEVTELFSNFVKSPNTRDLSIMASTMNTQSFDKKKKIIAADAQFAYGLIHLFFHNVGGNKDFGNKLIKEAAKKNQYGARFIEGLKWARGYGRNVNLKNAASWMRPAYEISAKRDGDLAQVIENEFFEIVLNPNYLNRDLYVDLIQAAEEQKQSFEQQLSQSSSNISDATFFRSQVYDLTITRGTLLIDLAELTNAGVDIEKYKAVFAELSNQTNPSITTVTELLVVTDDFQNMLVTQLKNVEALESSAMPKVQALFTRTENYIDETYLLGLSYSFVFLSSGNGNILNNDTVQLVGEIGRMRVNSCKIRQGIIEFSSRTNVELKPTNATVNTNILAPRKKKSR</sequence>
<evidence type="ECO:0000256" key="2">
    <source>
        <dbReference type="SAM" id="MobiDB-lite"/>
    </source>
</evidence>
<feature type="region of interest" description="Disordered" evidence="2">
    <location>
        <begin position="40"/>
        <end position="62"/>
    </location>
</feature>
<keyword evidence="5" id="KW-1185">Reference proteome</keyword>
<dbReference type="Proteomes" id="UP000007460">
    <property type="component" value="Chromosome"/>
</dbReference>
<gene>
    <name evidence="4" type="ordered locus">SAR116_1682</name>
</gene>
<dbReference type="KEGG" id="apb:SAR116_1682"/>
<protein>
    <recommendedName>
        <fullName evidence="6">Sel1 repeat family protein</fullName>
    </recommendedName>
</protein>
<evidence type="ECO:0000313" key="5">
    <source>
        <dbReference type="Proteomes" id="UP000007460"/>
    </source>
</evidence>
<dbReference type="eggNOG" id="COG0790">
    <property type="taxonomic scope" value="Bacteria"/>
</dbReference>
<feature type="chain" id="PRO_5003070154" description="Sel1 repeat family protein" evidence="3">
    <location>
        <begin position="23"/>
        <end position="478"/>
    </location>
</feature>
<evidence type="ECO:0008006" key="6">
    <source>
        <dbReference type="Google" id="ProtNLM"/>
    </source>
</evidence>
<reference evidence="4 5" key="1">
    <citation type="journal article" date="2010" name="J. Bacteriol.">
        <title>Complete genome sequence of "Candidatus Puniceispirillum marinum" IMCC1322, a representative of the SAR116 clade in the Alphaproteobacteria.</title>
        <authorList>
            <person name="Oh H.M."/>
            <person name="Kwon K.K."/>
            <person name="Kang I."/>
            <person name="Kang S.G."/>
            <person name="Lee J.H."/>
            <person name="Kim S.J."/>
            <person name="Cho J.C."/>
        </authorList>
    </citation>
    <scope>NUCLEOTIDE SEQUENCE [LARGE SCALE GENOMIC DNA]</scope>
    <source>
        <strain evidence="4 5">IMCC1322</strain>
    </source>
</reference>